<keyword evidence="1" id="KW-0614">Plasmid</keyword>
<proteinExistence type="predicted"/>
<dbReference type="EMBL" id="CP024310">
    <property type="protein sequence ID" value="AUX80117.1"/>
    <property type="molecule type" value="Genomic_DNA"/>
</dbReference>
<dbReference type="RefSeq" id="WP_037417245.1">
    <property type="nucleotide sequence ID" value="NZ_CP024310.1"/>
</dbReference>
<organism evidence="1 2">
    <name type="scientific">Rhizobium fredii</name>
    <name type="common">Sinorhizobium fredii</name>
    <dbReference type="NCBI Taxonomy" id="380"/>
    <lineage>
        <taxon>Bacteria</taxon>
        <taxon>Pseudomonadati</taxon>
        <taxon>Pseudomonadota</taxon>
        <taxon>Alphaproteobacteria</taxon>
        <taxon>Hyphomicrobiales</taxon>
        <taxon>Rhizobiaceae</taxon>
        <taxon>Sinorhizobium/Ensifer group</taxon>
        <taxon>Sinorhizobium</taxon>
    </lineage>
</organism>
<dbReference type="NCBIfam" id="TIGR04325">
    <property type="entry name" value="MTase_LIC12133"/>
    <property type="match status" value="1"/>
</dbReference>
<protein>
    <submittedName>
        <fullName evidence="1">Methyltransferase LIC12133 family protein</fullName>
    </submittedName>
</protein>
<dbReference type="InterPro" id="IPR027612">
    <property type="entry name" value="Put_MTase_LIC12133"/>
</dbReference>
<accession>A0A2L0HFD3</accession>
<reference evidence="1 2" key="1">
    <citation type="submission" date="2017-10" db="EMBL/GenBank/DDBJ databases">
        <title>Analysis of the genome sequences of Rhizobium populations associated to common bean (phaseolus vulgaris).</title>
        <authorList>
            <person name="Bustos P."/>
            <person name="Santamaria R.I."/>
            <person name="Miranda-Sanchez F."/>
            <person name="Perez-Carrascal O."/>
            <person name="Juarez S."/>
            <person name="Lozano L."/>
            <person name="Martinez-Flores I."/>
            <person name="Vinuesa P."/>
            <person name="Martinez-Romero E."/>
            <person name="Cevallos M.A."/>
            <person name="Romero D."/>
            <person name="Davila G."/>
            <person name="Gonzalez V."/>
        </authorList>
    </citation>
    <scope>NUCLEOTIDE SEQUENCE [LARGE SCALE GENOMIC DNA]</scope>
    <source>
        <strain evidence="1 2">NXT3</strain>
        <plasmid evidence="2">Plasmid psfrenxt3c</plasmid>
    </source>
</reference>
<dbReference type="GO" id="GO:0008168">
    <property type="term" value="F:methyltransferase activity"/>
    <property type="evidence" value="ECO:0007669"/>
    <property type="project" value="UniProtKB-KW"/>
</dbReference>
<keyword evidence="1" id="KW-0808">Transferase</keyword>
<gene>
    <name evidence="1" type="ORF">NXT3_PC00960</name>
</gene>
<sequence length="273" mass="30649">MLGNDIRNTAYPLLRRAVRSLNQSLTPLRAAGGRLRYLSPFPQRFTGAYATFEEALATARSNGLAGYDHEEIAEVAFEQMCKVAPWDYPVLFWMHQIAGEVNGLVDAGGHMGTKYRAFRNLMQFDDTFRWVVYDLPSIVQAGRRRAERENLPALHFVECIADAGPVELFLGSGLLQYLDVPLSRLLNELPVPPRHLILNKVALRKGGAVVTLERIGRATVPYQMRDEGALRQDIEHLGYTLVDRWTIPSLAHVIETHPELGASESAGFYYRLG</sequence>
<name>A0A2L0HFD3_RHIFR</name>
<dbReference type="GO" id="GO:0032259">
    <property type="term" value="P:methylation"/>
    <property type="evidence" value="ECO:0007669"/>
    <property type="project" value="UniProtKB-KW"/>
</dbReference>
<evidence type="ECO:0000313" key="1">
    <source>
        <dbReference type="EMBL" id="AUX80117.1"/>
    </source>
</evidence>
<dbReference type="Proteomes" id="UP000239340">
    <property type="component" value="Plasmid pSfreNXT3c"/>
</dbReference>
<evidence type="ECO:0000313" key="2">
    <source>
        <dbReference type="Proteomes" id="UP000239340"/>
    </source>
</evidence>
<dbReference type="AlphaFoldDB" id="A0A2L0HFD3"/>
<geneLocation type="plasmid" evidence="2">
    <name>psfrenxt3c</name>
</geneLocation>
<keyword evidence="1" id="KW-0489">Methyltransferase</keyword>